<keyword evidence="2" id="KW-1185">Reference proteome</keyword>
<keyword evidence="1" id="KW-0548">Nucleotidyltransferase</keyword>
<dbReference type="GO" id="GO:0003964">
    <property type="term" value="F:RNA-directed DNA polymerase activity"/>
    <property type="evidence" value="ECO:0007669"/>
    <property type="project" value="UniProtKB-KW"/>
</dbReference>
<name>A0A392URE0_9FABA</name>
<reference evidence="1 2" key="1">
    <citation type="journal article" date="2018" name="Front. Plant Sci.">
        <title>Red Clover (Trifolium pratense) and Zigzag Clover (T. medium) - A Picture of Genomic Similarities and Differences.</title>
        <authorList>
            <person name="Dluhosova J."/>
            <person name="Istvanek J."/>
            <person name="Nedelnik J."/>
            <person name="Repkova J."/>
        </authorList>
    </citation>
    <scope>NUCLEOTIDE SEQUENCE [LARGE SCALE GENOMIC DNA]</scope>
    <source>
        <strain evidence="2">cv. 10/8</strain>
        <tissue evidence="1">Leaf</tissue>
    </source>
</reference>
<organism evidence="1 2">
    <name type="scientific">Trifolium medium</name>
    <dbReference type="NCBI Taxonomy" id="97028"/>
    <lineage>
        <taxon>Eukaryota</taxon>
        <taxon>Viridiplantae</taxon>
        <taxon>Streptophyta</taxon>
        <taxon>Embryophyta</taxon>
        <taxon>Tracheophyta</taxon>
        <taxon>Spermatophyta</taxon>
        <taxon>Magnoliopsida</taxon>
        <taxon>eudicotyledons</taxon>
        <taxon>Gunneridae</taxon>
        <taxon>Pentapetalae</taxon>
        <taxon>rosids</taxon>
        <taxon>fabids</taxon>
        <taxon>Fabales</taxon>
        <taxon>Fabaceae</taxon>
        <taxon>Papilionoideae</taxon>
        <taxon>50 kb inversion clade</taxon>
        <taxon>NPAAA clade</taxon>
        <taxon>Hologalegina</taxon>
        <taxon>IRL clade</taxon>
        <taxon>Trifolieae</taxon>
        <taxon>Trifolium</taxon>
    </lineage>
</organism>
<dbReference type="EMBL" id="LXQA010870280">
    <property type="protein sequence ID" value="MCI74890.1"/>
    <property type="molecule type" value="Genomic_DNA"/>
</dbReference>
<evidence type="ECO:0000313" key="2">
    <source>
        <dbReference type="Proteomes" id="UP000265520"/>
    </source>
</evidence>
<evidence type="ECO:0000313" key="1">
    <source>
        <dbReference type="EMBL" id="MCI74890.1"/>
    </source>
</evidence>
<dbReference type="Proteomes" id="UP000265520">
    <property type="component" value="Unassembled WGS sequence"/>
</dbReference>
<dbReference type="AlphaFoldDB" id="A0A392URE0"/>
<feature type="non-terminal residue" evidence="1">
    <location>
        <position position="41"/>
    </location>
</feature>
<comment type="caution">
    <text evidence="1">The sequence shown here is derived from an EMBL/GenBank/DDBJ whole genome shotgun (WGS) entry which is preliminary data.</text>
</comment>
<accession>A0A392URE0</accession>
<proteinExistence type="predicted"/>
<protein>
    <submittedName>
        <fullName evidence="1">RNA-directed DNA polymerase (Reverse transcriptase)</fullName>
    </submittedName>
</protein>
<keyword evidence="1" id="KW-0808">Transferase</keyword>
<sequence>MKATLQLFELISGLKVNFHKSVLIGVNVNPSWLEDAADVLN</sequence>
<keyword evidence="1" id="KW-0695">RNA-directed DNA polymerase</keyword>